<protein>
    <submittedName>
        <fullName evidence="2">Uncharacterized protein</fullName>
    </submittedName>
</protein>
<name>A0A8S9GPN4_BRACR</name>
<reference evidence="2" key="1">
    <citation type="submission" date="2019-12" db="EMBL/GenBank/DDBJ databases">
        <title>Genome sequencing and annotation of Brassica cretica.</title>
        <authorList>
            <person name="Studholme D.J."/>
            <person name="Sarris P.F."/>
        </authorList>
    </citation>
    <scope>NUCLEOTIDE SEQUENCE</scope>
    <source>
        <strain evidence="2">PFS-102/07</strain>
        <tissue evidence="2">Leaf</tissue>
    </source>
</reference>
<evidence type="ECO:0000256" key="1">
    <source>
        <dbReference type="SAM" id="MobiDB-lite"/>
    </source>
</evidence>
<evidence type="ECO:0000313" key="2">
    <source>
        <dbReference type="EMBL" id="KAF2545852.1"/>
    </source>
</evidence>
<sequence>MTVGEHDGEPPEATQIVADLQQKIDGLRGQITDMHRTQGTTGENSNLSSEVQSLKEKLDEHSKQLEQSAEKLGQLQTENAALRDQNQTLNAAGNKKRCFNTRVRPMGDLKTPSTGEDTTDTPPASGVAGAAQVGTENPQIHDLEESDSEPEPEEAATKSSITAYLEQMFSKRFDAMQSMVERLPGVAPPIRRSNLDSYADNPFAEEIASIEMPRKFSFPSIKMYDGTGDPDDHIAQYKQRMLAVMLPRESREATM</sequence>
<comment type="caution">
    <text evidence="2">The sequence shown here is derived from an EMBL/GenBank/DDBJ whole genome shotgun (WGS) entry which is preliminary data.</text>
</comment>
<feature type="region of interest" description="Disordered" evidence="1">
    <location>
        <begin position="87"/>
        <end position="136"/>
    </location>
</feature>
<dbReference type="AlphaFoldDB" id="A0A8S9GPN4"/>
<accession>A0A8S9GPN4</accession>
<gene>
    <name evidence="2" type="ORF">F2Q70_00020308</name>
</gene>
<feature type="compositionally biased region" description="Polar residues" evidence="1">
    <location>
        <begin position="111"/>
        <end position="122"/>
    </location>
</feature>
<dbReference type="EMBL" id="QGKY02001925">
    <property type="protein sequence ID" value="KAF2545852.1"/>
    <property type="molecule type" value="Genomic_DNA"/>
</dbReference>
<dbReference type="Gene3D" id="1.20.5.1700">
    <property type="match status" value="1"/>
</dbReference>
<proteinExistence type="predicted"/>
<organism evidence="2">
    <name type="scientific">Brassica cretica</name>
    <name type="common">Mustard</name>
    <dbReference type="NCBI Taxonomy" id="69181"/>
    <lineage>
        <taxon>Eukaryota</taxon>
        <taxon>Viridiplantae</taxon>
        <taxon>Streptophyta</taxon>
        <taxon>Embryophyta</taxon>
        <taxon>Tracheophyta</taxon>
        <taxon>Spermatophyta</taxon>
        <taxon>Magnoliopsida</taxon>
        <taxon>eudicotyledons</taxon>
        <taxon>Gunneridae</taxon>
        <taxon>Pentapetalae</taxon>
        <taxon>rosids</taxon>
        <taxon>malvids</taxon>
        <taxon>Brassicales</taxon>
        <taxon>Brassicaceae</taxon>
        <taxon>Brassiceae</taxon>
        <taxon>Brassica</taxon>
    </lineage>
</organism>